<organism evidence="1 2">
    <name type="scientific">Thiorhodovibrio winogradskyi</name>
    <dbReference type="NCBI Taxonomy" id="77007"/>
    <lineage>
        <taxon>Bacteria</taxon>
        <taxon>Pseudomonadati</taxon>
        <taxon>Pseudomonadota</taxon>
        <taxon>Gammaproteobacteria</taxon>
        <taxon>Chromatiales</taxon>
        <taxon>Chromatiaceae</taxon>
        <taxon>Thiorhodovibrio</taxon>
    </lineage>
</organism>
<name>A0ABZ0S732_9GAMM</name>
<dbReference type="Proteomes" id="UP001432180">
    <property type="component" value="Chromosome"/>
</dbReference>
<proteinExistence type="predicted"/>
<evidence type="ECO:0008006" key="3">
    <source>
        <dbReference type="Google" id="ProtNLM"/>
    </source>
</evidence>
<protein>
    <recommendedName>
        <fullName evidence="3">Transposase</fullName>
    </recommendedName>
</protein>
<reference evidence="1 2" key="1">
    <citation type="journal article" date="2023" name="Microorganisms">
        <title>Thiorhodovibrio frisius and Trv. litoralis spp. nov., Two Novel Members from a Clade of Fastidious Purple Sulfur Bacteria That Exhibit Unique Red-Shifted Light-Harvesting Capabilities.</title>
        <authorList>
            <person name="Methner A."/>
            <person name="Kuzyk S.B."/>
            <person name="Petersen J."/>
            <person name="Bauer S."/>
            <person name="Brinkmann H."/>
            <person name="Sichau K."/>
            <person name="Wanner G."/>
            <person name="Wolf J."/>
            <person name="Neumann-Schaal M."/>
            <person name="Henke P."/>
            <person name="Tank M."/>
            <person name="Sproer C."/>
            <person name="Bunk B."/>
            <person name="Overmann J."/>
        </authorList>
    </citation>
    <scope>NUCLEOTIDE SEQUENCE [LARGE SCALE GENOMIC DNA]</scope>
    <source>
        <strain evidence="1 2">DSM 6702</strain>
    </source>
</reference>
<sequence length="91" mass="10606">MVWMEPGRRRPREGDVYARLLTKLEIEGQALNGRVFDILGEVFENIRLRDLLLEAIRYGNTKGLARCLALPERIEAMPSHTRRYFCKQNCA</sequence>
<keyword evidence="2" id="KW-1185">Reference proteome</keyword>
<dbReference type="RefSeq" id="WP_328986871.1">
    <property type="nucleotide sequence ID" value="NZ_CP121472.1"/>
</dbReference>
<evidence type="ECO:0000313" key="1">
    <source>
        <dbReference type="EMBL" id="WPL16327.1"/>
    </source>
</evidence>
<accession>A0ABZ0S732</accession>
<dbReference type="EMBL" id="CP121472">
    <property type="protein sequence ID" value="WPL16327.1"/>
    <property type="molecule type" value="Genomic_DNA"/>
</dbReference>
<gene>
    <name evidence="1" type="ORF">Thiowin_01280</name>
</gene>
<evidence type="ECO:0000313" key="2">
    <source>
        <dbReference type="Proteomes" id="UP001432180"/>
    </source>
</evidence>